<comment type="caution">
    <text evidence="2">The sequence shown here is derived from an EMBL/GenBank/DDBJ whole genome shotgun (WGS) entry which is preliminary data.</text>
</comment>
<dbReference type="PANTHER" id="PTHR45823">
    <property type="entry name" value="T-SNARE COILED-COIL HOMOLOGY DOMAIN-CONTAINING PROTEIN"/>
    <property type="match status" value="1"/>
</dbReference>
<dbReference type="AlphaFoldDB" id="A0A8X6RCN7"/>
<dbReference type="EMBL" id="BMAU01021040">
    <property type="protein sequence ID" value="GFX87945.1"/>
    <property type="molecule type" value="Genomic_DNA"/>
</dbReference>
<reference evidence="2" key="1">
    <citation type="submission" date="2020-08" db="EMBL/GenBank/DDBJ databases">
        <title>Multicomponent nature underlies the extraordinary mechanical properties of spider dragline silk.</title>
        <authorList>
            <person name="Kono N."/>
            <person name="Nakamura H."/>
            <person name="Mori M."/>
            <person name="Yoshida Y."/>
            <person name="Ohtoshi R."/>
            <person name="Malay A.D."/>
            <person name="Moran D.A.P."/>
            <person name="Tomita M."/>
            <person name="Numata K."/>
            <person name="Arakawa K."/>
        </authorList>
    </citation>
    <scope>NUCLEOTIDE SEQUENCE</scope>
</reference>
<organism evidence="2 3">
    <name type="scientific">Trichonephila clavipes</name>
    <name type="common">Golden silk orbweaver</name>
    <name type="synonym">Nephila clavipes</name>
    <dbReference type="NCBI Taxonomy" id="2585209"/>
    <lineage>
        <taxon>Eukaryota</taxon>
        <taxon>Metazoa</taxon>
        <taxon>Ecdysozoa</taxon>
        <taxon>Arthropoda</taxon>
        <taxon>Chelicerata</taxon>
        <taxon>Arachnida</taxon>
        <taxon>Araneae</taxon>
        <taxon>Araneomorphae</taxon>
        <taxon>Entelegynae</taxon>
        <taxon>Araneoidea</taxon>
        <taxon>Nephilidae</taxon>
        <taxon>Trichonephila</taxon>
    </lineage>
</organism>
<proteinExistence type="predicted"/>
<evidence type="ECO:0000256" key="1">
    <source>
        <dbReference type="SAM" id="Coils"/>
    </source>
</evidence>
<dbReference type="PANTHER" id="PTHR45823:SF1">
    <property type="entry name" value="T-SNARE COILED-COIL HOMOLOGY DOMAIN-CONTAINING PROTEIN"/>
    <property type="match status" value="1"/>
</dbReference>
<name>A0A8X6RCN7_TRICX</name>
<accession>A0A8X6RCN7</accession>
<evidence type="ECO:0000313" key="3">
    <source>
        <dbReference type="Proteomes" id="UP000887159"/>
    </source>
</evidence>
<evidence type="ECO:0008006" key="4">
    <source>
        <dbReference type="Google" id="ProtNLM"/>
    </source>
</evidence>
<protein>
    <recommendedName>
        <fullName evidence="4">Retrotransposon gag domain-containing protein</fullName>
    </recommendedName>
</protein>
<keyword evidence="3" id="KW-1185">Reference proteome</keyword>
<evidence type="ECO:0000313" key="2">
    <source>
        <dbReference type="EMBL" id="GFX87945.1"/>
    </source>
</evidence>
<feature type="coiled-coil region" evidence="1">
    <location>
        <begin position="12"/>
        <end position="50"/>
    </location>
</feature>
<keyword evidence="1" id="KW-0175">Coiled coil</keyword>
<sequence length="194" mass="22665">MDEQLKALLEGINALKNIIGNVEKRQEELRNILEKKIEHVEERYERVAGNFSLISQRVEDFEKKLLACGNAANERKFVPPAPVSLPASLVSVKLYTYDGKTNWKVYKFQFELLNFNSLYNVLDLLFGQKFSKDYARLQMKTRRQKPEESLQEYTFEMQRLTTLAFSDFSANVQEMISLEYFGDGLRDEEIQMAI</sequence>
<dbReference type="Proteomes" id="UP000887159">
    <property type="component" value="Unassembled WGS sequence"/>
</dbReference>
<gene>
    <name evidence="2" type="primary">NCL1_12878</name>
    <name evidence="2" type="ORF">TNCV_4374101</name>
</gene>